<dbReference type="InterPro" id="IPR017850">
    <property type="entry name" value="Alkaline_phosphatase_core_sf"/>
</dbReference>
<feature type="transmembrane region" description="Helical" evidence="1">
    <location>
        <begin position="196"/>
        <end position="214"/>
    </location>
</feature>
<feature type="transmembrane region" description="Helical" evidence="1">
    <location>
        <begin position="69"/>
        <end position="87"/>
    </location>
</feature>
<dbReference type="Gene3D" id="3.30.1120.10">
    <property type="match status" value="1"/>
</dbReference>
<evidence type="ECO:0000259" key="2">
    <source>
        <dbReference type="Pfam" id="PF00884"/>
    </source>
</evidence>
<gene>
    <name evidence="3" type="ORF">C4532_06215</name>
</gene>
<name>A0A419F2G8_9BACT</name>
<keyword evidence="1" id="KW-0812">Transmembrane</keyword>
<feature type="domain" description="Sulfatase N-terminal" evidence="2">
    <location>
        <begin position="242"/>
        <end position="580"/>
    </location>
</feature>
<protein>
    <recommendedName>
        <fullName evidence="2">Sulfatase N-terminal domain-containing protein</fullName>
    </recommendedName>
</protein>
<dbReference type="EMBL" id="QZKI01000046">
    <property type="protein sequence ID" value="RJP72343.1"/>
    <property type="molecule type" value="Genomic_DNA"/>
</dbReference>
<organism evidence="3 4">
    <name type="scientific">Candidatus Abyssobacteria bacterium SURF_17</name>
    <dbReference type="NCBI Taxonomy" id="2093361"/>
    <lineage>
        <taxon>Bacteria</taxon>
        <taxon>Pseudomonadati</taxon>
        <taxon>Candidatus Hydrogenedentota</taxon>
        <taxon>Candidatus Abyssobacteria</taxon>
    </lineage>
</organism>
<evidence type="ECO:0000256" key="1">
    <source>
        <dbReference type="SAM" id="Phobius"/>
    </source>
</evidence>
<proteinExistence type="predicted"/>
<feature type="transmembrane region" description="Helical" evidence="1">
    <location>
        <begin position="99"/>
        <end position="116"/>
    </location>
</feature>
<dbReference type="InterPro" id="IPR000917">
    <property type="entry name" value="Sulfatase_N"/>
</dbReference>
<evidence type="ECO:0000313" key="4">
    <source>
        <dbReference type="Proteomes" id="UP000285961"/>
    </source>
</evidence>
<sequence>MTSGIKFGIVAGMTLAAAETFWIGLSSENVPVHFLVYLITGDIILMGFLGGLIGLILRFESGKEISSGIFASALIFVTGFMAIYRSLLPGLDGAVIRRVLAAILLGALCVSLGLIARKRRLFSVRKSTETPFVMMMLIFSFGMISGLFMNKLYLPDFASRASLVANAVLIAGWTGAIVLVYLSYGKETTGGRRGRAGVLILIVVLFVSFLNGFFTPYSRFKSRPLTRALPEGSGMDPKSISVILVVLDTVRADHLSAYGYSRETTPNISALVNDSLLYRHAVSTSSTTLPAHASLFTGLLPTEHGADFVQQGKQGIGREDSDRIPHTMPASPLSESATTLAEVLAGKAYSCGAIAANCAYLWRGFQLDQGFHHYDDSRGVYIPLQPLFDVRDIPAMRRRSEHKFLPYRDATVVTNECIDWLKDQSRSPFFLFVNYMDAHAPYAAPPRFREAFAQGLEKASPPARGVETSVMRGKRSLPPEAYNHLSNEYDAELLFLDSELGRLMNWLKDNDLFDGTLIVITSDHGESLGEHMFLGHTNCLYEQEIFVPLLVKFPHADRAGRIEERTVSLAEVPNIILNCLNLPPFSGLSPYPIAELLRNQDRVSQYGARFDRDLRAVYEGNFKYIYKSVGETEVYDLRKDPAELVNVASIRAEATGKLFEEVKAWEALAKKRGLASPEATVSSKDGIENLKALGYLN</sequence>
<dbReference type="Gene3D" id="3.40.720.10">
    <property type="entry name" value="Alkaline Phosphatase, subunit A"/>
    <property type="match status" value="1"/>
</dbReference>
<dbReference type="Proteomes" id="UP000285961">
    <property type="component" value="Unassembled WGS sequence"/>
</dbReference>
<reference evidence="3 4" key="1">
    <citation type="journal article" date="2017" name="ISME J.">
        <title>Energy and carbon metabolisms in a deep terrestrial subsurface fluid microbial community.</title>
        <authorList>
            <person name="Momper L."/>
            <person name="Jungbluth S.P."/>
            <person name="Lee M.D."/>
            <person name="Amend J.P."/>
        </authorList>
    </citation>
    <scope>NUCLEOTIDE SEQUENCE [LARGE SCALE GENOMIC DNA]</scope>
    <source>
        <strain evidence="3">SURF_17</strain>
    </source>
</reference>
<dbReference type="PANTHER" id="PTHR43751">
    <property type="entry name" value="SULFATASE"/>
    <property type="match status" value="1"/>
</dbReference>
<dbReference type="SUPFAM" id="SSF53649">
    <property type="entry name" value="Alkaline phosphatase-like"/>
    <property type="match status" value="1"/>
</dbReference>
<feature type="transmembrane region" description="Helical" evidence="1">
    <location>
        <begin position="34"/>
        <end position="57"/>
    </location>
</feature>
<comment type="caution">
    <text evidence="3">The sequence shown here is derived from an EMBL/GenBank/DDBJ whole genome shotgun (WGS) entry which is preliminary data.</text>
</comment>
<evidence type="ECO:0000313" key="3">
    <source>
        <dbReference type="EMBL" id="RJP72343.1"/>
    </source>
</evidence>
<dbReference type="CDD" id="cd16148">
    <property type="entry name" value="sulfatase_like"/>
    <property type="match status" value="1"/>
</dbReference>
<feature type="transmembrane region" description="Helical" evidence="1">
    <location>
        <begin position="128"/>
        <end position="149"/>
    </location>
</feature>
<keyword evidence="1" id="KW-1133">Transmembrane helix</keyword>
<dbReference type="PANTHER" id="PTHR43751:SF3">
    <property type="entry name" value="SULFATASE N-TERMINAL DOMAIN-CONTAINING PROTEIN"/>
    <property type="match status" value="1"/>
</dbReference>
<keyword evidence="1" id="KW-0472">Membrane</keyword>
<accession>A0A419F2G8</accession>
<dbReference type="AlphaFoldDB" id="A0A419F2G8"/>
<dbReference type="InterPro" id="IPR052701">
    <property type="entry name" value="GAG_Ulvan_Degrading_Sulfatases"/>
</dbReference>
<dbReference type="Pfam" id="PF00884">
    <property type="entry name" value="Sulfatase"/>
    <property type="match status" value="1"/>
</dbReference>
<feature type="transmembrane region" description="Helical" evidence="1">
    <location>
        <begin position="161"/>
        <end position="184"/>
    </location>
</feature>